<name>A0A142JMK4_9BURK</name>
<evidence type="ECO:0000313" key="2">
    <source>
        <dbReference type="Proteomes" id="UP000075238"/>
    </source>
</evidence>
<evidence type="ECO:0000313" key="1">
    <source>
        <dbReference type="EMBL" id="AMR79316.1"/>
    </source>
</evidence>
<keyword evidence="2" id="KW-1185">Reference proteome</keyword>
<dbReference type="RefSeq" id="WP_062801221.1">
    <property type="nucleotide sequence ID" value="NZ_CP014844.1"/>
</dbReference>
<protein>
    <submittedName>
        <fullName evidence="1">Uncharacterized protein</fullName>
    </submittedName>
</protein>
<accession>A0A142JMK4</accession>
<dbReference type="Proteomes" id="UP000075238">
    <property type="component" value="Chromosome 1"/>
</dbReference>
<dbReference type="STRING" id="1796606.A2G96_17120"/>
<dbReference type="OrthoDB" id="9007755at2"/>
<sequence>MSTILVRDLALSKELDRASLGAVRGGSSWLSRGVGDVGPLANVTVNVNQNIAQLQSINVNTLNNSFVGPGVGPVRVNVNPSQWAGNFAAV</sequence>
<organism evidence="1 2">
    <name type="scientific">Cupriavidus nantongensis</name>
    <dbReference type="NCBI Taxonomy" id="1796606"/>
    <lineage>
        <taxon>Bacteria</taxon>
        <taxon>Pseudomonadati</taxon>
        <taxon>Pseudomonadota</taxon>
        <taxon>Betaproteobacteria</taxon>
        <taxon>Burkholderiales</taxon>
        <taxon>Burkholderiaceae</taxon>
        <taxon>Cupriavidus</taxon>
    </lineage>
</organism>
<dbReference type="AlphaFoldDB" id="A0A142JMK4"/>
<dbReference type="EMBL" id="CP014844">
    <property type="protein sequence ID" value="AMR79316.1"/>
    <property type="molecule type" value="Genomic_DNA"/>
</dbReference>
<proteinExistence type="predicted"/>
<gene>
    <name evidence="1" type="ORF">A2G96_17120</name>
</gene>
<reference evidence="1 2" key="1">
    <citation type="submission" date="2016-03" db="EMBL/GenBank/DDBJ databases">
        <title>Complete genome sequence of a novel chlorpyrifos degrading bacterium, Cupriavidus nantongensis sp. X1.</title>
        <authorList>
            <person name="Fang L."/>
        </authorList>
    </citation>
    <scope>NUCLEOTIDE SEQUENCE [LARGE SCALE GENOMIC DNA]</scope>
    <source>
        <strain evidence="1 2">X1</strain>
    </source>
</reference>
<dbReference type="KEGG" id="cnan:A2G96_17120"/>